<sequence length="692" mass="80091">MSGHKTKSQYHVFIHPGRVSNIQIGNNKTMFINSRGECSTSPPTSPETFAERPQRWVEESGKSREEAAKKRMEEKQKRREERMRKERVFKDFGMPIDWKTIGRRGTENADTARDPVYIDRGTAYTDRGNVDADEEIVVDTGAKKRWEEMRDLDMSRIDYLRMRDELRRMKYMDTGRDPVDTDHRGTVYSDRGNVDADQETVVECKDERQKRREEAMRGIYSFKDLDCLMINERRRRGRRMKIHTDSHGEDMRKTNTEDDINQDIGNIVEKGAKEEGENMDTKMENEESDGDTASSKGVCPVKTDRVTVATDREEVDTDRHSVDTSRDTDRDSVDTGRDSMDTGRDTVDTDRDTVDTDRESVGTDLDSVDTDRDNVATIKETQEDKLHTLGSVVSDEENDDETNREDAKEKKNINLEGKYNLVNEDDLRYDRGNEDGYKCDMGNEHINTFTTSNNYYDDNDFIHTHFTSIHNFGKCSNIQIGNQNTMVFSSTSDTPAFGFGKKNRNARYQTEEFTKARQDMTKLKREEAMEKWQGCDKIKLQIFEDAFKNGDPKGVYGNRWGVDTSRKEQNQNMECEDDDDEDYEKDDEVHKMAHGVKYDDRDEYFMEKGTSDKLNLVLLSKKIWTDGEGCHVNLGRTVSIQELEDVLKLKSFGVGVDHIDRERLGPIHRFEMDLNTPISYYSVQDGDQVILL</sequence>
<name>A0AAN8JDU4_PATCE</name>
<protein>
    <submittedName>
        <fullName evidence="2">Uncharacterized protein</fullName>
    </submittedName>
</protein>
<evidence type="ECO:0000313" key="3">
    <source>
        <dbReference type="Proteomes" id="UP001347796"/>
    </source>
</evidence>
<gene>
    <name evidence="2" type="ORF">SNE40_013625</name>
</gene>
<feature type="compositionally biased region" description="Basic and acidic residues" evidence="1">
    <location>
        <begin position="317"/>
        <end position="361"/>
    </location>
</feature>
<proteinExistence type="predicted"/>
<dbReference type="AlphaFoldDB" id="A0AAN8JDU4"/>
<feature type="compositionally biased region" description="Basic and acidic residues" evidence="1">
    <location>
        <begin position="245"/>
        <end position="256"/>
    </location>
</feature>
<evidence type="ECO:0000256" key="1">
    <source>
        <dbReference type="SAM" id="MobiDB-lite"/>
    </source>
</evidence>
<feature type="compositionally biased region" description="Basic and acidic residues" evidence="1">
    <location>
        <begin position="369"/>
        <end position="387"/>
    </location>
</feature>
<evidence type="ECO:0000313" key="2">
    <source>
        <dbReference type="EMBL" id="KAK6175090.1"/>
    </source>
</evidence>
<feature type="compositionally biased region" description="Basic and acidic residues" evidence="1">
    <location>
        <begin position="49"/>
        <end position="83"/>
    </location>
</feature>
<accession>A0AAN8JDU4</accession>
<feature type="region of interest" description="Disordered" evidence="1">
    <location>
        <begin position="245"/>
        <end position="408"/>
    </location>
</feature>
<dbReference type="EMBL" id="JAZGQO010000010">
    <property type="protein sequence ID" value="KAK6175090.1"/>
    <property type="molecule type" value="Genomic_DNA"/>
</dbReference>
<feature type="compositionally biased region" description="Basic and acidic residues" evidence="1">
    <location>
        <begin position="270"/>
        <end position="285"/>
    </location>
</feature>
<dbReference type="Proteomes" id="UP001347796">
    <property type="component" value="Unassembled WGS sequence"/>
</dbReference>
<comment type="caution">
    <text evidence="2">The sequence shown here is derived from an EMBL/GenBank/DDBJ whole genome shotgun (WGS) entry which is preliminary data.</text>
</comment>
<keyword evidence="3" id="KW-1185">Reference proteome</keyword>
<feature type="compositionally biased region" description="Acidic residues" evidence="1">
    <location>
        <begin position="394"/>
        <end position="403"/>
    </location>
</feature>
<reference evidence="2 3" key="1">
    <citation type="submission" date="2024-01" db="EMBL/GenBank/DDBJ databases">
        <title>The genome of the rayed Mediterranean limpet Patella caerulea (Linnaeus, 1758).</title>
        <authorList>
            <person name="Anh-Thu Weber A."/>
            <person name="Halstead-Nussloch G."/>
        </authorList>
    </citation>
    <scope>NUCLEOTIDE SEQUENCE [LARGE SCALE GENOMIC DNA]</scope>
    <source>
        <strain evidence="2">AATW-2023a</strain>
        <tissue evidence="2">Whole specimen</tissue>
    </source>
</reference>
<feature type="region of interest" description="Disordered" evidence="1">
    <location>
        <begin position="35"/>
        <end position="83"/>
    </location>
</feature>
<organism evidence="2 3">
    <name type="scientific">Patella caerulea</name>
    <name type="common">Rayed Mediterranean limpet</name>
    <dbReference type="NCBI Taxonomy" id="87958"/>
    <lineage>
        <taxon>Eukaryota</taxon>
        <taxon>Metazoa</taxon>
        <taxon>Spiralia</taxon>
        <taxon>Lophotrochozoa</taxon>
        <taxon>Mollusca</taxon>
        <taxon>Gastropoda</taxon>
        <taxon>Patellogastropoda</taxon>
        <taxon>Patelloidea</taxon>
        <taxon>Patellidae</taxon>
        <taxon>Patella</taxon>
    </lineage>
</organism>